<evidence type="ECO:0000256" key="2">
    <source>
        <dbReference type="SAM" id="MobiDB-lite"/>
    </source>
</evidence>
<dbReference type="InterPro" id="IPR029058">
    <property type="entry name" value="AB_hydrolase_fold"/>
</dbReference>
<dbReference type="GO" id="GO:0051793">
    <property type="term" value="P:medium-chain fatty acid catabolic process"/>
    <property type="evidence" value="ECO:0007669"/>
    <property type="project" value="TreeGrafter"/>
</dbReference>
<dbReference type="Gene3D" id="3.40.50.1820">
    <property type="entry name" value="alpha/beta hydrolase"/>
    <property type="match status" value="1"/>
</dbReference>
<evidence type="ECO:0000256" key="1">
    <source>
        <dbReference type="ARBA" id="ARBA00010884"/>
    </source>
</evidence>
<dbReference type="OrthoDB" id="5954035at2759"/>
<dbReference type="STRING" id="1263082.A0A068S1N6"/>
<dbReference type="GO" id="GO:0008126">
    <property type="term" value="F:acetylesterase activity"/>
    <property type="evidence" value="ECO:0007669"/>
    <property type="project" value="TreeGrafter"/>
</dbReference>
<feature type="domain" description="AB hydrolase-1" evidence="3">
    <location>
        <begin position="152"/>
        <end position="399"/>
    </location>
</feature>
<evidence type="ECO:0000313" key="4">
    <source>
        <dbReference type="EMBL" id="CDH56298.1"/>
    </source>
</evidence>
<dbReference type="InterPro" id="IPR000073">
    <property type="entry name" value="AB_hydrolase_1"/>
</dbReference>
<evidence type="ECO:0000313" key="5">
    <source>
        <dbReference type="Proteomes" id="UP000027586"/>
    </source>
</evidence>
<protein>
    <submittedName>
        <fullName evidence="4">Serine protease family</fullName>
    </submittedName>
</protein>
<dbReference type="GO" id="GO:0006508">
    <property type="term" value="P:proteolysis"/>
    <property type="evidence" value="ECO:0007669"/>
    <property type="project" value="UniProtKB-KW"/>
</dbReference>
<comment type="caution">
    <text evidence="4">The sequence shown here is derived from an EMBL/GenBank/DDBJ whole genome shotgun (WGS) entry which is preliminary data.</text>
</comment>
<dbReference type="GO" id="GO:0047372">
    <property type="term" value="F:monoacylglycerol lipase activity"/>
    <property type="evidence" value="ECO:0007669"/>
    <property type="project" value="TreeGrafter"/>
</dbReference>
<dbReference type="EMBL" id="CBTN010000036">
    <property type="protein sequence ID" value="CDH56298.1"/>
    <property type="molecule type" value="Genomic_DNA"/>
</dbReference>
<dbReference type="GO" id="GO:0008233">
    <property type="term" value="F:peptidase activity"/>
    <property type="evidence" value="ECO:0007669"/>
    <property type="project" value="UniProtKB-KW"/>
</dbReference>
<evidence type="ECO:0000259" key="3">
    <source>
        <dbReference type="Pfam" id="PF00561"/>
    </source>
</evidence>
<dbReference type="PANTHER" id="PTHR10794">
    <property type="entry name" value="ABHYDROLASE DOMAIN-CONTAINING PROTEIN"/>
    <property type="match status" value="1"/>
</dbReference>
<feature type="compositionally biased region" description="Basic and acidic residues" evidence="2">
    <location>
        <begin position="432"/>
        <end position="445"/>
    </location>
</feature>
<feature type="region of interest" description="Disordered" evidence="2">
    <location>
        <begin position="426"/>
        <end position="452"/>
    </location>
</feature>
<sequence length="452" mass="50799">MEEFAWLGGYRHNLRADAFRSSIKERKNLALLECRHRPTTFPLSLFTMSSVKLFHHPTPVSISLKQAGNASIPLTDYIAQKCPSLVGPKAYYSPTPYLFNGHLQTGYAAYYNGAGTKNDVCYEREMLSMPDGGQVSIDWAPTLAEKPLDDTPTLVLLHGLTGGSHESYIRGLLEVITRPPFNYRGVVFNARGCANTELTTPQLFNGAYTDDLRHVLKHIQNVLPEGTPLMGIGYSLGSNILVKYLGEEGDKTPFKAAVSVANPFDFLNSSLALDRHYLTRTIYSGTMAGNLKRAFSRHVDMLSKHPNLDVDEIMRSRTIREFDDACTRRVFNYTTVNNYYRDASSSRFIEHVRIPLLCFNALDDPIAVAEGIPYDEIKINPNVILATTEYGGHIGWFEHVWQPTRWIVKPLAEFIVAMFEAHDIRPPNQKGRPTELDPEAIDRSVDAIQAQE</sequence>
<dbReference type="Proteomes" id="UP000027586">
    <property type="component" value="Unassembled WGS sequence"/>
</dbReference>
<dbReference type="PANTHER" id="PTHR10794:SF63">
    <property type="entry name" value="ALPHA_BETA HYDROLASE 1, ISOFORM A"/>
    <property type="match status" value="1"/>
</dbReference>
<proteinExistence type="inferred from homology"/>
<accession>A0A068S1N6</accession>
<organism evidence="4 5">
    <name type="scientific">Lichtheimia corymbifera JMRC:FSU:9682</name>
    <dbReference type="NCBI Taxonomy" id="1263082"/>
    <lineage>
        <taxon>Eukaryota</taxon>
        <taxon>Fungi</taxon>
        <taxon>Fungi incertae sedis</taxon>
        <taxon>Mucoromycota</taxon>
        <taxon>Mucoromycotina</taxon>
        <taxon>Mucoromycetes</taxon>
        <taxon>Mucorales</taxon>
        <taxon>Lichtheimiaceae</taxon>
        <taxon>Lichtheimia</taxon>
    </lineage>
</organism>
<dbReference type="InterPro" id="IPR050960">
    <property type="entry name" value="AB_hydrolase_4_sf"/>
</dbReference>
<dbReference type="SUPFAM" id="SSF53474">
    <property type="entry name" value="alpha/beta-Hydrolases"/>
    <property type="match status" value="1"/>
</dbReference>
<dbReference type="Pfam" id="PF00561">
    <property type="entry name" value="Abhydrolase_1"/>
    <property type="match status" value="1"/>
</dbReference>
<comment type="similarity">
    <text evidence="1">Belongs to the AB hydrolase superfamily. AB hydrolase 4 family.</text>
</comment>
<keyword evidence="4" id="KW-0645">Protease</keyword>
<keyword evidence="5" id="KW-1185">Reference proteome</keyword>
<keyword evidence="4" id="KW-0378">Hydrolase</keyword>
<name>A0A068S1N6_9FUNG</name>
<reference evidence="4" key="1">
    <citation type="submission" date="2013-08" db="EMBL/GenBank/DDBJ databases">
        <title>Gene expansion shapes genome architecture in the human pathogen Lichtheimia corymbifera: an evolutionary genomics analysis in the ancient terrestrial Mucorales (Mucoromycotina).</title>
        <authorList>
            <person name="Schwartze V.U."/>
            <person name="Winter S."/>
            <person name="Shelest E."/>
            <person name="Marcet-Houben M."/>
            <person name="Horn F."/>
            <person name="Wehner S."/>
            <person name="Hoffmann K."/>
            <person name="Riege K."/>
            <person name="Sammeth M."/>
            <person name="Nowrousian M."/>
            <person name="Valiante V."/>
            <person name="Linde J."/>
            <person name="Jacobsen I.D."/>
            <person name="Marz M."/>
            <person name="Brakhage A.A."/>
            <person name="Gabaldon T."/>
            <person name="Bocker S."/>
            <person name="Voigt K."/>
        </authorList>
    </citation>
    <scope>NUCLEOTIDE SEQUENCE [LARGE SCALE GENOMIC DNA]</scope>
    <source>
        <strain evidence="4">FSU 9682</strain>
    </source>
</reference>
<dbReference type="GO" id="GO:0051792">
    <property type="term" value="P:medium-chain fatty acid biosynthetic process"/>
    <property type="evidence" value="ECO:0007669"/>
    <property type="project" value="TreeGrafter"/>
</dbReference>
<dbReference type="VEuPathDB" id="FungiDB:LCOR_07364.1"/>
<dbReference type="AlphaFoldDB" id="A0A068S1N6"/>
<gene>
    <name evidence="4" type="ORF">LCOR_07364.1</name>
</gene>